<dbReference type="InterPro" id="IPR048003">
    <property type="entry name" value="FBXO8_F-box"/>
</dbReference>
<dbReference type="InterPro" id="IPR036047">
    <property type="entry name" value="F-box-like_dom_sf"/>
</dbReference>
<dbReference type="Proteomes" id="UP000694844">
    <property type="component" value="Chromosome 3"/>
</dbReference>
<dbReference type="Pfam" id="PF01369">
    <property type="entry name" value="Sec7"/>
    <property type="match status" value="1"/>
</dbReference>
<evidence type="ECO:0000256" key="2">
    <source>
        <dbReference type="SAM" id="MobiDB-lite"/>
    </source>
</evidence>
<dbReference type="Gene3D" id="1.10.1000.11">
    <property type="entry name" value="Arf Nucleotide-binding Site Opener,domain 2"/>
    <property type="match status" value="1"/>
</dbReference>
<dbReference type="Pfam" id="PF12937">
    <property type="entry name" value="F-box-like"/>
    <property type="match status" value="1"/>
</dbReference>
<sequence length="473" mass="54119">MTTDSRKDSIPIVITDDSTETSGGSKFPSRKQSMKPPGGMGRRKSIMKLSGTTALAGRRLTKALLDLPEEHNSVATKPKVRMENTYKMVPDEETAFMPWKVRTAVQDIFKEQLDGVSYDNKTASKLCCDLAQMIRNRVRNMDFPRYKIICNVIVGQCSEQGLEVASRCLWDAKYDNYTCIEYKNHSLFAIAMVHEDMGQILRRQLETQDDIDNGQEVATRFPDLAQLPPEISMAILSHLGATDLCLAACVWDNLANDEVLWMGLCKTSWGYTSIYRYINHPLKLSYRRLFLFLDEASLTFNGNPFEGEEYLFKRGIMENNALEMAKFLHFTNKIKPDKKREYLDRRRDVLDHLLQLQNFQNQFLPNALRKLFCNISAPNNRGEYLSEIIDKFSVRFCHCNPKLGLDKDTVFVLCFSLIMLSVDLSSPAVKNKMSKREFIKNTCRAVQTVNDDLAGDLYDNIYLIGHVATEGLR</sequence>
<dbReference type="GeneID" id="111126774"/>
<accession>A0A8B8DIC3</accession>
<dbReference type="InterPro" id="IPR001810">
    <property type="entry name" value="F-box_dom"/>
</dbReference>
<dbReference type="OrthoDB" id="430364at2759"/>
<proteinExistence type="inferred from homology"/>
<dbReference type="SMART" id="SM00222">
    <property type="entry name" value="Sec7"/>
    <property type="match status" value="1"/>
</dbReference>
<dbReference type="RefSeq" id="XP_022327339.1">
    <property type="nucleotide sequence ID" value="XM_022471631.1"/>
</dbReference>
<feature type="domain" description="SEC7" evidence="3">
    <location>
        <begin position="300"/>
        <end position="462"/>
    </location>
</feature>
<dbReference type="PANTHER" id="PTHR10663:SF372">
    <property type="entry name" value="F-BOX ONLY PROTEIN 8"/>
    <property type="match status" value="1"/>
</dbReference>
<feature type="region of interest" description="Disordered" evidence="2">
    <location>
        <begin position="1"/>
        <end position="44"/>
    </location>
</feature>
<dbReference type="InterPro" id="IPR000904">
    <property type="entry name" value="Sec7_dom"/>
</dbReference>
<gene>
    <name evidence="5" type="primary">LOC111126774</name>
</gene>
<dbReference type="Gene3D" id="3.30.1140.40">
    <property type="entry name" value="Tctex-1"/>
    <property type="match status" value="1"/>
</dbReference>
<evidence type="ECO:0000313" key="5">
    <source>
        <dbReference type="RefSeq" id="XP_022327339.1"/>
    </source>
</evidence>
<dbReference type="PANTHER" id="PTHR10663">
    <property type="entry name" value="GUANYL-NUCLEOTIDE EXCHANGE FACTOR"/>
    <property type="match status" value="1"/>
</dbReference>
<dbReference type="PROSITE" id="PS50190">
    <property type="entry name" value="SEC7"/>
    <property type="match status" value="1"/>
</dbReference>
<evidence type="ECO:0000256" key="1">
    <source>
        <dbReference type="ARBA" id="ARBA00005361"/>
    </source>
</evidence>
<dbReference type="Gene3D" id="1.10.220.20">
    <property type="match status" value="1"/>
</dbReference>
<protein>
    <submittedName>
        <fullName evidence="5">F-box only protein 8-like</fullName>
    </submittedName>
</protein>
<dbReference type="AlphaFoldDB" id="A0A8B8DIC3"/>
<evidence type="ECO:0000313" key="4">
    <source>
        <dbReference type="Proteomes" id="UP000694844"/>
    </source>
</evidence>
<organism evidence="4 5">
    <name type="scientific">Crassostrea virginica</name>
    <name type="common">Eastern oyster</name>
    <dbReference type="NCBI Taxonomy" id="6565"/>
    <lineage>
        <taxon>Eukaryota</taxon>
        <taxon>Metazoa</taxon>
        <taxon>Spiralia</taxon>
        <taxon>Lophotrochozoa</taxon>
        <taxon>Mollusca</taxon>
        <taxon>Bivalvia</taxon>
        <taxon>Autobranchia</taxon>
        <taxon>Pteriomorphia</taxon>
        <taxon>Ostreida</taxon>
        <taxon>Ostreoidea</taxon>
        <taxon>Ostreidae</taxon>
        <taxon>Crassostrea</taxon>
    </lineage>
</organism>
<evidence type="ECO:0000259" key="3">
    <source>
        <dbReference type="PROSITE" id="PS50190"/>
    </source>
</evidence>
<dbReference type="InterPro" id="IPR005334">
    <property type="entry name" value="Tctex-1-like"/>
</dbReference>
<dbReference type="InterPro" id="IPR035999">
    <property type="entry name" value="Sec7_dom_sf"/>
</dbReference>
<dbReference type="SUPFAM" id="SSF81383">
    <property type="entry name" value="F-box domain"/>
    <property type="match status" value="1"/>
</dbReference>
<dbReference type="InterPro" id="IPR038586">
    <property type="entry name" value="Tctex-1-like_sf"/>
</dbReference>
<dbReference type="Pfam" id="PF03645">
    <property type="entry name" value="Tctex-1"/>
    <property type="match status" value="1"/>
</dbReference>
<name>A0A8B8DIC3_CRAVI</name>
<dbReference type="GO" id="GO:0005085">
    <property type="term" value="F:guanyl-nucleotide exchange factor activity"/>
    <property type="evidence" value="ECO:0007669"/>
    <property type="project" value="InterPro"/>
</dbReference>
<reference evidence="5" key="1">
    <citation type="submission" date="2025-08" db="UniProtKB">
        <authorList>
            <consortium name="RefSeq"/>
        </authorList>
    </citation>
    <scope>IDENTIFICATION</scope>
    <source>
        <tissue evidence="5">Whole sample</tissue>
    </source>
</reference>
<dbReference type="CDD" id="cd21451">
    <property type="entry name" value="DLC-like_TCTEX1D"/>
    <property type="match status" value="1"/>
</dbReference>
<dbReference type="GO" id="GO:0032012">
    <property type="term" value="P:regulation of ARF protein signal transduction"/>
    <property type="evidence" value="ECO:0007669"/>
    <property type="project" value="InterPro"/>
</dbReference>
<dbReference type="Gene3D" id="1.20.1280.50">
    <property type="match status" value="1"/>
</dbReference>
<dbReference type="KEGG" id="cvn:111126774"/>
<comment type="similarity">
    <text evidence="1">Belongs to the dynein light chain Tctex-type family.</text>
</comment>
<dbReference type="InterPro" id="IPR023394">
    <property type="entry name" value="Sec7_C_sf"/>
</dbReference>
<dbReference type="SUPFAM" id="SSF48425">
    <property type="entry name" value="Sec7 domain"/>
    <property type="match status" value="1"/>
</dbReference>
<dbReference type="CDD" id="cd22088">
    <property type="entry name" value="F-box_FBXO8"/>
    <property type="match status" value="1"/>
</dbReference>
<keyword evidence="4" id="KW-1185">Reference proteome</keyword>